<dbReference type="Pfam" id="PF13439">
    <property type="entry name" value="Glyco_transf_4"/>
    <property type="match status" value="1"/>
</dbReference>
<dbReference type="EMBL" id="BARU01011118">
    <property type="protein sequence ID" value="GAH41391.1"/>
    <property type="molecule type" value="Genomic_DNA"/>
</dbReference>
<evidence type="ECO:0000259" key="1">
    <source>
        <dbReference type="Pfam" id="PF13439"/>
    </source>
</evidence>
<accession>X1F6Z0</accession>
<feature type="non-terminal residue" evidence="2">
    <location>
        <position position="268"/>
    </location>
</feature>
<organism evidence="2">
    <name type="scientific">marine sediment metagenome</name>
    <dbReference type="NCBI Taxonomy" id="412755"/>
    <lineage>
        <taxon>unclassified sequences</taxon>
        <taxon>metagenomes</taxon>
        <taxon>ecological metagenomes</taxon>
    </lineage>
</organism>
<feature type="domain" description="Glycosyltransferase subfamily 4-like N-terminal" evidence="1">
    <location>
        <begin position="71"/>
        <end position="213"/>
    </location>
</feature>
<protein>
    <recommendedName>
        <fullName evidence="1">Glycosyltransferase subfamily 4-like N-terminal domain-containing protein</fullName>
    </recommendedName>
</protein>
<reference evidence="2" key="1">
    <citation type="journal article" date="2014" name="Front. Microbiol.">
        <title>High frequency of phylogenetically diverse reductive dehalogenase-homologous genes in deep subseafloor sedimentary metagenomes.</title>
        <authorList>
            <person name="Kawai M."/>
            <person name="Futagami T."/>
            <person name="Toyoda A."/>
            <person name="Takaki Y."/>
            <person name="Nishi S."/>
            <person name="Hori S."/>
            <person name="Arai W."/>
            <person name="Tsubouchi T."/>
            <person name="Morono Y."/>
            <person name="Uchiyama I."/>
            <person name="Ito T."/>
            <person name="Fujiyama A."/>
            <person name="Inagaki F."/>
            <person name="Takami H."/>
        </authorList>
    </citation>
    <scope>NUCLEOTIDE SEQUENCE</scope>
    <source>
        <strain evidence="2">Expedition CK06-06</strain>
    </source>
</reference>
<proteinExistence type="predicted"/>
<gene>
    <name evidence="2" type="ORF">S03H2_20968</name>
</gene>
<dbReference type="SUPFAM" id="SSF53756">
    <property type="entry name" value="UDP-Glycosyltransferase/glycogen phosphorylase"/>
    <property type="match status" value="1"/>
</dbReference>
<name>X1F6Z0_9ZZZZ</name>
<sequence length="268" mass="31016">MKVLMINTEFYRGGAAKIAQTLYQSLNEGNKVKCNFAYGRGEGVEDQKIFKFAFLPEIYFHAFLARITGIEGIGSWFSTRRLEKYILREKFDLIHLHNLHGYYLNLSFIKFLKGLGIPIVWTLHDQWPITARCACPYDCEKWKWGCGKCPDLSLYPKSYLDSTALMWKKKRQYFASGWNPIIVCPSQWLADRVKGSYLGKYQVLVIPNAIDTEVFKPRNKGISCEKLGISSKKRVILIVSNDLKNKLKGIKYFFEALKNVKTDNWIVV</sequence>
<comment type="caution">
    <text evidence="2">The sequence shown here is derived from an EMBL/GenBank/DDBJ whole genome shotgun (WGS) entry which is preliminary data.</text>
</comment>
<evidence type="ECO:0000313" key="2">
    <source>
        <dbReference type="EMBL" id="GAH41391.1"/>
    </source>
</evidence>
<dbReference type="AlphaFoldDB" id="X1F6Z0"/>
<dbReference type="Gene3D" id="3.40.50.2000">
    <property type="entry name" value="Glycogen Phosphorylase B"/>
    <property type="match status" value="1"/>
</dbReference>
<dbReference type="InterPro" id="IPR028098">
    <property type="entry name" value="Glyco_trans_4-like_N"/>
</dbReference>